<feature type="compositionally biased region" description="Pro residues" evidence="1">
    <location>
        <begin position="365"/>
        <end position="374"/>
    </location>
</feature>
<keyword evidence="4" id="KW-1185">Reference proteome</keyword>
<dbReference type="AlphaFoldDB" id="A0ABD5TY81"/>
<feature type="domain" description="Orc1-like AAA ATPase" evidence="2">
    <location>
        <begin position="36"/>
        <end position="171"/>
    </location>
</feature>
<dbReference type="InterPro" id="IPR027417">
    <property type="entry name" value="P-loop_NTPase"/>
</dbReference>
<dbReference type="Gene3D" id="1.10.8.60">
    <property type="match status" value="2"/>
</dbReference>
<dbReference type="Gene3D" id="3.40.50.300">
    <property type="entry name" value="P-loop containing nucleotide triphosphate hydrolases"/>
    <property type="match status" value="1"/>
</dbReference>
<evidence type="ECO:0000313" key="3">
    <source>
        <dbReference type="EMBL" id="MFC6825491.1"/>
    </source>
</evidence>
<proteinExistence type="predicted"/>
<gene>
    <name evidence="3" type="ORF">ACFQEV_10900</name>
</gene>
<organism evidence="3 4">
    <name type="scientific">Halopelagius fulvigenes</name>
    <dbReference type="NCBI Taxonomy" id="1198324"/>
    <lineage>
        <taxon>Archaea</taxon>
        <taxon>Methanobacteriati</taxon>
        <taxon>Methanobacteriota</taxon>
        <taxon>Stenosarchaea group</taxon>
        <taxon>Halobacteria</taxon>
        <taxon>Halobacteriales</taxon>
        <taxon>Haloferacaceae</taxon>
    </lineage>
</organism>
<dbReference type="Pfam" id="PF13191">
    <property type="entry name" value="AAA_16"/>
    <property type="match status" value="1"/>
</dbReference>
<comment type="caution">
    <text evidence="3">The sequence shown here is derived from an EMBL/GenBank/DDBJ whole genome shotgun (WGS) entry which is preliminary data.</text>
</comment>
<accession>A0ABD5TY81</accession>
<feature type="compositionally biased region" description="Basic and acidic residues" evidence="1">
    <location>
        <begin position="379"/>
        <end position="398"/>
    </location>
</feature>
<evidence type="ECO:0000313" key="4">
    <source>
        <dbReference type="Proteomes" id="UP001596408"/>
    </source>
</evidence>
<feature type="region of interest" description="Disordered" evidence="1">
    <location>
        <begin position="356"/>
        <end position="398"/>
    </location>
</feature>
<dbReference type="InterPro" id="IPR041664">
    <property type="entry name" value="AAA_16"/>
</dbReference>
<protein>
    <submittedName>
        <fullName evidence="3">Cdc6/Cdc18 family protein</fullName>
    </submittedName>
</protein>
<evidence type="ECO:0000259" key="2">
    <source>
        <dbReference type="Pfam" id="PF13191"/>
    </source>
</evidence>
<sequence>MRLDERIERRRRRESGANRLVRDISALDPTAHPAEPTGRGPTLERLLDRLDPAFAGELPDDTYVYGPKGAGKSALVAALFDRLAETARNHPRAIHTTTRASSPPPVEFAYVDARAATSEFALLRAVLDAVVEESVPSGGVGTAAVRERLGDELGHARRVVVAVDHVGEPETLPVERLGDVFAPVSESLSHVAVGRADPPSTDLATVEVPPYERHALADVLTSRTSDGLARHALGHDAVSDVAAWADGDAHDALAALYGAAVEAADAATGRIEPRHVEAGMAGVPADCCSLGRVGSLSASRRRVLLELVGLDGDDRGSVTRAAAAIADAPTVDLSAATVKRLLYELSEVGVVRRVAGDAEGDGGPGRPPSRPEPNFPMRVFERLGDPEAERRGADSAAT</sequence>
<reference evidence="3 4" key="1">
    <citation type="journal article" date="2019" name="Int. J. Syst. Evol. Microbiol.">
        <title>The Global Catalogue of Microorganisms (GCM) 10K type strain sequencing project: providing services to taxonomists for standard genome sequencing and annotation.</title>
        <authorList>
            <consortium name="The Broad Institute Genomics Platform"/>
            <consortium name="The Broad Institute Genome Sequencing Center for Infectious Disease"/>
            <person name="Wu L."/>
            <person name="Ma J."/>
        </authorList>
    </citation>
    <scope>NUCLEOTIDE SEQUENCE [LARGE SCALE GENOMIC DNA]</scope>
    <source>
        <strain evidence="3 4">YIM 94188</strain>
    </source>
</reference>
<dbReference type="EMBL" id="JBHSXH010000015">
    <property type="protein sequence ID" value="MFC6825491.1"/>
    <property type="molecule type" value="Genomic_DNA"/>
</dbReference>
<dbReference type="Proteomes" id="UP001596408">
    <property type="component" value="Unassembled WGS sequence"/>
</dbReference>
<dbReference type="SUPFAM" id="SSF52540">
    <property type="entry name" value="P-loop containing nucleoside triphosphate hydrolases"/>
    <property type="match status" value="1"/>
</dbReference>
<evidence type="ECO:0000256" key="1">
    <source>
        <dbReference type="SAM" id="MobiDB-lite"/>
    </source>
</evidence>
<name>A0ABD5TY81_9EURY</name>
<dbReference type="RefSeq" id="WP_379699839.1">
    <property type="nucleotide sequence ID" value="NZ_JBHSXH010000015.1"/>
</dbReference>